<dbReference type="InterPro" id="IPR010723">
    <property type="entry name" value="HemN_C"/>
</dbReference>
<dbReference type="AlphaFoldDB" id="A0AAU7NX73"/>
<dbReference type="CDD" id="cd01335">
    <property type="entry name" value="Radical_SAM"/>
    <property type="match status" value="1"/>
</dbReference>
<evidence type="ECO:0000313" key="4">
    <source>
        <dbReference type="EMBL" id="XBS21221.1"/>
    </source>
</evidence>
<dbReference type="Pfam" id="PF06969">
    <property type="entry name" value="HemN_C"/>
    <property type="match status" value="1"/>
</dbReference>
<keyword evidence="2" id="KW-0963">Cytoplasm</keyword>
<dbReference type="SMART" id="SM00729">
    <property type="entry name" value="Elp3"/>
    <property type="match status" value="1"/>
</dbReference>
<dbReference type="Gene3D" id="3.30.750.200">
    <property type="match status" value="1"/>
</dbReference>
<keyword evidence="5" id="KW-1185">Reference proteome</keyword>
<dbReference type="SFLD" id="SFLDF00562">
    <property type="entry name" value="HemN-like__clustered_with_heat"/>
    <property type="match status" value="1"/>
</dbReference>
<dbReference type="PROSITE" id="PS51918">
    <property type="entry name" value="RADICAL_SAM"/>
    <property type="match status" value="1"/>
</dbReference>
<gene>
    <name evidence="4" type="primary">hemW</name>
    <name evidence="4" type="ORF">Q9L42_003615</name>
</gene>
<dbReference type="InterPro" id="IPR058240">
    <property type="entry name" value="rSAM_sf"/>
</dbReference>
<proteinExistence type="inferred from homology"/>
<dbReference type="NCBIfam" id="TIGR00539">
    <property type="entry name" value="hemN_rel"/>
    <property type="match status" value="1"/>
</dbReference>
<dbReference type="SUPFAM" id="SSF102114">
    <property type="entry name" value="Radical SAM enzymes"/>
    <property type="match status" value="1"/>
</dbReference>
<dbReference type="InterPro" id="IPR007197">
    <property type="entry name" value="rSAM"/>
</dbReference>
<protein>
    <recommendedName>
        <fullName evidence="2">Heme chaperone HemW</fullName>
    </recommendedName>
</protein>
<dbReference type="PANTHER" id="PTHR13932">
    <property type="entry name" value="COPROPORPHYRINIGEN III OXIDASE"/>
    <property type="match status" value="1"/>
</dbReference>
<dbReference type="KEGG" id="mech:Q9L42_003615"/>
<dbReference type="GO" id="GO:0005737">
    <property type="term" value="C:cytoplasm"/>
    <property type="evidence" value="ECO:0007669"/>
    <property type="project" value="UniProtKB-SubCell"/>
</dbReference>
<dbReference type="GO" id="GO:0046872">
    <property type="term" value="F:metal ion binding"/>
    <property type="evidence" value="ECO:0007669"/>
    <property type="project" value="UniProtKB-UniRule"/>
</dbReference>
<dbReference type="GO" id="GO:0004109">
    <property type="term" value="F:coproporphyrinogen oxidase activity"/>
    <property type="evidence" value="ECO:0007669"/>
    <property type="project" value="InterPro"/>
</dbReference>
<dbReference type="GO" id="GO:0051539">
    <property type="term" value="F:4 iron, 4 sulfur cluster binding"/>
    <property type="evidence" value="ECO:0007669"/>
    <property type="project" value="UniProtKB-UniRule"/>
</dbReference>
<dbReference type="SFLD" id="SFLDF00288">
    <property type="entry name" value="HemN-like__clustered_with_nucl"/>
    <property type="match status" value="1"/>
</dbReference>
<keyword evidence="2" id="KW-0479">Metal-binding</keyword>
<dbReference type="SFLD" id="SFLDG01065">
    <property type="entry name" value="anaerobic_coproporphyrinogen-I"/>
    <property type="match status" value="1"/>
</dbReference>
<dbReference type="Pfam" id="PF04055">
    <property type="entry name" value="Radical_SAM"/>
    <property type="match status" value="1"/>
</dbReference>
<keyword evidence="2" id="KW-0408">Iron</keyword>
<keyword evidence="2" id="KW-0143">Chaperone</keyword>
<dbReference type="PANTHER" id="PTHR13932:SF5">
    <property type="entry name" value="RADICAL S-ADENOSYL METHIONINE DOMAIN-CONTAINING PROTEIN 1, MITOCHONDRIAL"/>
    <property type="match status" value="1"/>
</dbReference>
<keyword evidence="2" id="KW-0411">Iron-sulfur</keyword>
<dbReference type="EMBL" id="CP157743">
    <property type="protein sequence ID" value="XBS21221.1"/>
    <property type="molecule type" value="Genomic_DNA"/>
</dbReference>
<dbReference type="Proteomes" id="UP001225378">
    <property type="component" value="Chromosome"/>
</dbReference>
<evidence type="ECO:0000259" key="3">
    <source>
        <dbReference type="PROSITE" id="PS51918"/>
    </source>
</evidence>
<name>A0AAU7NX73_9GAMM</name>
<accession>A0AAU7NX73</accession>
<organism evidence="4 5">
    <name type="scientific">Methylomarinum roseum</name>
    <dbReference type="NCBI Taxonomy" id="3067653"/>
    <lineage>
        <taxon>Bacteria</taxon>
        <taxon>Pseudomonadati</taxon>
        <taxon>Pseudomonadota</taxon>
        <taxon>Gammaproteobacteria</taxon>
        <taxon>Methylococcales</taxon>
        <taxon>Methylococcaceae</taxon>
        <taxon>Methylomarinum</taxon>
    </lineage>
</organism>
<evidence type="ECO:0000256" key="2">
    <source>
        <dbReference type="RuleBase" id="RU364116"/>
    </source>
</evidence>
<keyword evidence="2" id="KW-0949">S-adenosyl-L-methionine</keyword>
<dbReference type="SFLD" id="SFLDS00029">
    <property type="entry name" value="Radical_SAM"/>
    <property type="match status" value="1"/>
</dbReference>
<keyword evidence="2" id="KW-0004">4Fe-4S</keyword>
<comment type="function">
    <text evidence="2">Probably acts as a heme chaperone, transferring heme to an unknown acceptor. Binds one molecule of heme per monomer, possibly covalently. Binds 1 [4Fe-4S] cluster. The cluster is coordinated with 3 cysteines and an exchangeable S-adenosyl-L-methionine.</text>
</comment>
<comment type="similarity">
    <text evidence="1">Belongs to the anaerobic coproporphyrinogen-III oxidase family. HemW subfamily.</text>
</comment>
<dbReference type="InterPro" id="IPR004559">
    <property type="entry name" value="HemW-like"/>
</dbReference>
<dbReference type="InterPro" id="IPR034505">
    <property type="entry name" value="Coproporphyrinogen-III_oxidase"/>
</dbReference>
<dbReference type="GO" id="GO:0006779">
    <property type="term" value="P:porphyrin-containing compound biosynthetic process"/>
    <property type="evidence" value="ECO:0007669"/>
    <property type="project" value="InterPro"/>
</dbReference>
<reference evidence="4 5" key="1">
    <citation type="journal article" date="2024" name="Microbiology">
        <title>Methylomarinum rosea sp. nov., a novel halophilic methanotrophic bacterium from the hypersaline Lake Elton.</title>
        <authorList>
            <person name="Suleimanov R.Z."/>
            <person name="Oshkin I.Y."/>
            <person name="Danilova O.V."/>
            <person name="Suzina N.E."/>
            <person name="Dedysh S.N."/>
        </authorList>
    </citation>
    <scope>NUCLEOTIDE SEQUENCE [LARGE SCALE GENOMIC DNA]</scope>
    <source>
        <strain evidence="4 5">Ch1-1</strain>
    </source>
</reference>
<dbReference type="InterPro" id="IPR006638">
    <property type="entry name" value="Elp3/MiaA/NifB-like_rSAM"/>
</dbReference>
<feature type="domain" description="Radical SAM core" evidence="3">
    <location>
        <begin position="6"/>
        <end position="240"/>
    </location>
</feature>
<evidence type="ECO:0000256" key="1">
    <source>
        <dbReference type="ARBA" id="ARBA00006100"/>
    </source>
</evidence>
<keyword evidence="2" id="KW-0349">Heme</keyword>
<sequence>MNGTLTPSIPPLSLYIHIPWCIQKCPYCDFNSHAVKEPLQESRYIDALLNDLRGELALLETPRPIDSIFIGGGTPSLFSASSLEYLLNGVQKYATLSDHAEITLEANPGTFESSKFADFHNIGINRLSIGIQSFNDRHLQALGRVHNAAEALRAVEIAFRSGFDNINLDLMFGLPEQRQQEVVEDVETAIGLAPTHISFYQLTLEPNTYFHKFPPPLPADDDIFRAQKVCQQLLAEHGYHQYEVSAYAKQGKKCRHNRNYWRFGDYLGIGAGAHGKISRSLPDNIIRTQKSKRPEHYLKQIDISTRSIITAEQLPLEFVMNHLRLSSGFHLDHYRAVTGLSAETLEPGLSSSVAAGLLLNEDGHYRCSDKGWDFLDSILEKFID</sequence>
<comment type="subcellular location">
    <subcellularLocation>
        <location evidence="2">Cytoplasm</location>
    </subcellularLocation>
</comment>
<dbReference type="RefSeq" id="WP_305909791.1">
    <property type="nucleotide sequence ID" value="NZ_CP157743.1"/>
</dbReference>
<evidence type="ECO:0000313" key="5">
    <source>
        <dbReference type="Proteomes" id="UP001225378"/>
    </source>
</evidence>